<name>A0ABX0NKH1_9BURK</name>
<dbReference type="InterPro" id="IPR043128">
    <property type="entry name" value="Rev_trsase/Diguanyl_cyclase"/>
</dbReference>
<accession>A0ABX0NKH1</accession>
<evidence type="ECO:0000259" key="3">
    <source>
        <dbReference type="PROSITE" id="PS50887"/>
    </source>
</evidence>
<dbReference type="RefSeq" id="WP_167094438.1">
    <property type="nucleotide sequence ID" value="NZ_WHJG01000091.1"/>
</dbReference>
<reference evidence="4 5" key="1">
    <citation type="submission" date="2019-10" db="EMBL/GenBank/DDBJ databases">
        <title>Taxonomy of Antarctic Massilia spp.: description of Massilia rubra sp. nov., Massilia aquatica sp. nov., Massilia mucilaginosa sp. nov., Massilia frigida sp. nov. isolated from streams, lakes and regoliths.</title>
        <authorList>
            <person name="Holochova P."/>
            <person name="Sedlacek I."/>
            <person name="Kralova S."/>
            <person name="Maslanova I."/>
            <person name="Busse H.-J."/>
            <person name="Stankova E."/>
            <person name="Vrbovska V."/>
            <person name="Kovarovic V."/>
            <person name="Bartak M."/>
            <person name="Svec P."/>
            <person name="Pantucek R."/>
        </authorList>
    </citation>
    <scope>NUCLEOTIDE SEQUENCE [LARGE SCALE GENOMIC DNA]</scope>
    <source>
        <strain evidence="4 5">CCM 8695</strain>
    </source>
</reference>
<dbReference type="PROSITE" id="PS50883">
    <property type="entry name" value="EAL"/>
    <property type="match status" value="1"/>
</dbReference>
<evidence type="ECO:0000259" key="1">
    <source>
        <dbReference type="PROSITE" id="PS50113"/>
    </source>
</evidence>
<dbReference type="SUPFAM" id="SSF141868">
    <property type="entry name" value="EAL domain-like"/>
    <property type="match status" value="1"/>
</dbReference>
<evidence type="ECO:0000313" key="5">
    <source>
        <dbReference type="Proteomes" id="UP000621455"/>
    </source>
</evidence>
<dbReference type="NCBIfam" id="TIGR00254">
    <property type="entry name" value="GGDEF"/>
    <property type="match status" value="1"/>
</dbReference>
<dbReference type="PANTHER" id="PTHR44757">
    <property type="entry name" value="DIGUANYLATE CYCLASE DGCP"/>
    <property type="match status" value="1"/>
</dbReference>
<feature type="domain" description="GGDEF" evidence="3">
    <location>
        <begin position="70"/>
        <end position="203"/>
    </location>
</feature>
<dbReference type="PROSITE" id="PS50113">
    <property type="entry name" value="PAC"/>
    <property type="match status" value="1"/>
</dbReference>
<dbReference type="Pfam" id="PF00990">
    <property type="entry name" value="GGDEF"/>
    <property type="match status" value="1"/>
</dbReference>
<feature type="domain" description="PAC" evidence="1">
    <location>
        <begin position="1"/>
        <end position="38"/>
    </location>
</feature>
<evidence type="ECO:0000259" key="2">
    <source>
        <dbReference type="PROSITE" id="PS50883"/>
    </source>
</evidence>
<dbReference type="SMART" id="SM00267">
    <property type="entry name" value="GGDEF"/>
    <property type="match status" value="1"/>
</dbReference>
<dbReference type="Pfam" id="PF00563">
    <property type="entry name" value="EAL"/>
    <property type="match status" value="1"/>
</dbReference>
<dbReference type="SUPFAM" id="SSF55073">
    <property type="entry name" value="Nucleotide cyclase"/>
    <property type="match status" value="1"/>
</dbReference>
<proteinExistence type="predicted"/>
<dbReference type="SMART" id="SM00052">
    <property type="entry name" value="EAL"/>
    <property type="match status" value="1"/>
</dbReference>
<dbReference type="Gene3D" id="3.20.20.450">
    <property type="entry name" value="EAL domain"/>
    <property type="match status" value="1"/>
</dbReference>
<dbReference type="Proteomes" id="UP000621455">
    <property type="component" value="Unassembled WGS sequence"/>
</dbReference>
<feature type="domain" description="EAL" evidence="2">
    <location>
        <begin position="212"/>
        <end position="466"/>
    </location>
</feature>
<dbReference type="InterPro" id="IPR000700">
    <property type="entry name" value="PAS-assoc_C"/>
</dbReference>
<gene>
    <name evidence="4" type="ORF">F2P44_33390</name>
</gene>
<dbReference type="InterPro" id="IPR001633">
    <property type="entry name" value="EAL_dom"/>
</dbReference>
<dbReference type="PANTHER" id="PTHR44757:SF2">
    <property type="entry name" value="BIOFILM ARCHITECTURE MAINTENANCE PROTEIN MBAA"/>
    <property type="match status" value="1"/>
</dbReference>
<dbReference type="InterPro" id="IPR029787">
    <property type="entry name" value="Nucleotide_cyclase"/>
</dbReference>
<dbReference type="InterPro" id="IPR052155">
    <property type="entry name" value="Biofilm_reg_signaling"/>
</dbReference>
<dbReference type="CDD" id="cd01948">
    <property type="entry name" value="EAL"/>
    <property type="match status" value="1"/>
</dbReference>
<protein>
    <submittedName>
        <fullName evidence="4">EAL domain-containing protein</fullName>
    </submittedName>
</protein>
<sequence>MLMLVFAPIHDAGGKVAGAVIVFRDVSTARHMSSQMTHLAQHDCLTDLPNRALLSDRITQAIEMAGRHQTLLAVLFLDLDRFKHVNDSLGHVVGDHLLLSVARRLTMCVRAADTVSRSGGDEFVILLSEVTHASDVGRTAEKIIAALTSPHSINGHELRITVSVGISIYPRDGADGETLIKNADLAMYRAKDYGRNNFQLYGPDMSTRSVERLDLESGLRGAIERQEFTLHYQSRVDIANGAVIGCEALIRWQHPERDLIPPLKFIGIAEECGLIVQIGHWVLSEVCRQIRSWEDAGLQPVPVSLNISALEFRNRRFLDSVRTVLSHTGVDPHYLEFELTESVLMENAESSSLLLKELKKLGIQVAIDDFGTGYSSLSYLSYFSVDVLKIDQSFVRDMEANPDNATIISAIIGMCEGLKCRVIAEGVETQEQRGLLLARRCREAQGYLFSRPIVAAEFARFLYPIAPDEKSAFAKCAGA</sequence>
<dbReference type="InterPro" id="IPR000160">
    <property type="entry name" value="GGDEF_dom"/>
</dbReference>
<dbReference type="Gene3D" id="3.30.70.270">
    <property type="match status" value="1"/>
</dbReference>
<dbReference type="CDD" id="cd01949">
    <property type="entry name" value="GGDEF"/>
    <property type="match status" value="1"/>
</dbReference>
<keyword evidence="5" id="KW-1185">Reference proteome</keyword>
<dbReference type="EMBL" id="WHJG01000091">
    <property type="protein sequence ID" value="NHZ84114.1"/>
    <property type="molecule type" value="Genomic_DNA"/>
</dbReference>
<evidence type="ECO:0000313" key="4">
    <source>
        <dbReference type="EMBL" id="NHZ84114.1"/>
    </source>
</evidence>
<dbReference type="PROSITE" id="PS50887">
    <property type="entry name" value="GGDEF"/>
    <property type="match status" value="1"/>
</dbReference>
<organism evidence="4 5">
    <name type="scientific">Massilia frigida</name>
    <dbReference type="NCBI Taxonomy" id="2609281"/>
    <lineage>
        <taxon>Bacteria</taxon>
        <taxon>Pseudomonadati</taxon>
        <taxon>Pseudomonadota</taxon>
        <taxon>Betaproteobacteria</taxon>
        <taxon>Burkholderiales</taxon>
        <taxon>Oxalobacteraceae</taxon>
        <taxon>Telluria group</taxon>
        <taxon>Massilia</taxon>
    </lineage>
</organism>
<comment type="caution">
    <text evidence="4">The sequence shown here is derived from an EMBL/GenBank/DDBJ whole genome shotgun (WGS) entry which is preliminary data.</text>
</comment>
<dbReference type="InterPro" id="IPR035919">
    <property type="entry name" value="EAL_sf"/>
</dbReference>